<name>A0ABS1E762_9GAMM</name>
<dbReference type="Gene3D" id="3.90.1150.10">
    <property type="entry name" value="Aspartate Aminotransferase, domain 1"/>
    <property type="match status" value="1"/>
</dbReference>
<dbReference type="InterPro" id="IPR015424">
    <property type="entry name" value="PyrdxlP-dep_Trfase"/>
</dbReference>
<keyword evidence="1" id="KW-0663">Pyridoxal phosphate</keyword>
<protein>
    <submittedName>
        <fullName evidence="3">Aminotransferase</fullName>
    </submittedName>
</protein>
<dbReference type="InterPro" id="IPR015421">
    <property type="entry name" value="PyrdxlP-dep_Trfase_major"/>
</dbReference>
<comment type="caution">
    <text evidence="3">The sequence shown here is derived from an EMBL/GenBank/DDBJ whole genome shotgun (WGS) entry which is preliminary data.</text>
</comment>
<dbReference type="PANTHER" id="PTHR43586:SF15">
    <property type="entry name" value="BLR3095 PROTEIN"/>
    <property type="match status" value="1"/>
</dbReference>
<dbReference type="Gene3D" id="3.40.640.10">
    <property type="entry name" value="Type I PLP-dependent aspartate aminotransferase-like (Major domain)"/>
    <property type="match status" value="1"/>
</dbReference>
<evidence type="ECO:0000259" key="2">
    <source>
        <dbReference type="Pfam" id="PF00266"/>
    </source>
</evidence>
<keyword evidence="4" id="KW-1185">Reference proteome</keyword>
<reference evidence="3 4" key="1">
    <citation type="journal article" date="2020" name="Microorganisms">
        <title>Osmotic Adaptation and Compatible Solute Biosynthesis of Phototrophic Bacteria as Revealed from Genome Analyses.</title>
        <authorList>
            <person name="Imhoff J.F."/>
            <person name="Rahn T."/>
            <person name="Kunzel S."/>
            <person name="Keller A."/>
            <person name="Neulinger S.C."/>
        </authorList>
    </citation>
    <scope>NUCLEOTIDE SEQUENCE [LARGE SCALE GENOMIC DNA]</scope>
    <source>
        <strain evidence="3 4">DSM 15116</strain>
    </source>
</reference>
<dbReference type="PANTHER" id="PTHR43586">
    <property type="entry name" value="CYSTEINE DESULFURASE"/>
    <property type="match status" value="1"/>
</dbReference>
<keyword evidence="3" id="KW-0808">Transferase</keyword>
<evidence type="ECO:0000256" key="1">
    <source>
        <dbReference type="ARBA" id="ARBA00022898"/>
    </source>
</evidence>
<gene>
    <name evidence="3" type="ORF">CKO13_10005</name>
</gene>
<proteinExistence type="predicted"/>
<feature type="domain" description="Aminotransferase class V" evidence="2">
    <location>
        <begin position="17"/>
        <end position="367"/>
    </location>
</feature>
<dbReference type="InterPro" id="IPR000192">
    <property type="entry name" value="Aminotrans_V_dom"/>
</dbReference>
<evidence type="ECO:0000313" key="4">
    <source>
        <dbReference type="Proteomes" id="UP000738126"/>
    </source>
</evidence>
<keyword evidence="3" id="KW-0032">Aminotransferase</keyword>
<dbReference type="Pfam" id="PF00266">
    <property type="entry name" value="Aminotran_5"/>
    <property type="match status" value="1"/>
</dbReference>
<dbReference type="Proteomes" id="UP000738126">
    <property type="component" value="Unassembled WGS sequence"/>
</dbReference>
<dbReference type="EMBL" id="NRSH01000133">
    <property type="protein sequence ID" value="MBK1727343.1"/>
    <property type="molecule type" value="Genomic_DNA"/>
</dbReference>
<evidence type="ECO:0000313" key="3">
    <source>
        <dbReference type="EMBL" id="MBK1727343.1"/>
    </source>
</evidence>
<dbReference type="GO" id="GO:0008483">
    <property type="term" value="F:transaminase activity"/>
    <property type="evidence" value="ECO:0007669"/>
    <property type="project" value="UniProtKB-KW"/>
</dbReference>
<sequence>MPMPGHPQFPQDPQLVYLNHAGIGPWPRRATEAVQRLAAECAHRGAADYPQWLEAETRLRQRLARLMGVPSPDDVALIPNTSAGLSLIAYGLDWQPGDEVVVNDQEFPSNRWVWESLAQRYGVRVRRVRLDDAAAATPEDALIAALGPRTRLLPVSSVQYGTGLRMDLERLASACRERGVLLCVDAIQSLGAVRLSVDADFIVADGHKWMLGPEGLGALYVRPELRERLHLRQFGWHMVEHLGDFERGDWGPAASARRFEPGSPNLLGAHALEASLAVLEEEGLEAVERGVLANARAVMEGARRRGLEVVTPEAEGRHAGIVTFRIPGVPGERALAALRAADVACAERCGGIRFSPHFYTSAEDLERAWERLDAVAARLRG</sequence>
<organism evidence="3 4">
    <name type="scientific">Halorhodospira neutriphila</name>
    <dbReference type="NCBI Taxonomy" id="168379"/>
    <lineage>
        <taxon>Bacteria</taxon>
        <taxon>Pseudomonadati</taxon>
        <taxon>Pseudomonadota</taxon>
        <taxon>Gammaproteobacteria</taxon>
        <taxon>Chromatiales</taxon>
        <taxon>Ectothiorhodospiraceae</taxon>
        <taxon>Halorhodospira</taxon>
    </lineage>
</organism>
<accession>A0ABS1E762</accession>
<dbReference type="InterPro" id="IPR015422">
    <property type="entry name" value="PyrdxlP-dep_Trfase_small"/>
</dbReference>
<dbReference type="SUPFAM" id="SSF53383">
    <property type="entry name" value="PLP-dependent transferases"/>
    <property type="match status" value="1"/>
</dbReference>